<dbReference type="OrthoDB" id="2113314at2759"/>
<feature type="domain" description="Agd3 deacetylase" evidence="3">
    <location>
        <begin position="252"/>
        <end position="615"/>
    </location>
</feature>
<keyword evidence="7" id="KW-1185">Reference proteome</keyword>
<feature type="region of interest" description="Disordered" evidence="1">
    <location>
        <begin position="817"/>
        <end position="868"/>
    </location>
</feature>
<evidence type="ECO:0000256" key="2">
    <source>
        <dbReference type="SAM" id="SignalP"/>
    </source>
</evidence>
<evidence type="ECO:0000313" key="7">
    <source>
        <dbReference type="Proteomes" id="UP000283895"/>
    </source>
</evidence>
<protein>
    <recommendedName>
        <fullName evidence="8">Extracellular serine-rich protein</fullName>
    </recommendedName>
</protein>
<dbReference type="InterPro" id="IPR056827">
    <property type="entry name" value="CBM87_Agd3"/>
</dbReference>
<dbReference type="InterPro" id="IPR056825">
    <property type="entry name" value="Agd3_C"/>
</dbReference>
<dbReference type="Proteomes" id="UP000283895">
    <property type="component" value="Unassembled WGS sequence"/>
</dbReference>
<evidence type="ECO:0000259" key="3">
    <source>
        <dbReference type="Pfam" id="PF25115"/>
    </source>
</evidence>
<dbReference type="AlphaFoldDB" id="A0A423WXX8"/>
<proteinExistence type="predicted"/>
<dbReference type="EMBL" id="LKEA01000006">
    <property type="protein sequence ID" value="ROW08377.1"/>
    <property type="molecule type" value="Genomic_DNA"/>
</dbReference>
<feature type="domain" description="Agd3 CBM87" evidence="4">
    <location>
        <begin position="24"/>
        <end position="238"/>
    </location>
</feature>
<dbReference type="InterPro" id="IPR056826">
    <property type="entry name" value="Agd3_CE"/>
</dbReference>
<feature type="domain" description="Agd3 C-terminal" evidence="5">
    <location>
        <begin position="617"/>
        <end position="685"/>
    </location>
</feature>
<feature type="compositionally biased region" description="Basic and acidic residues" evidence="1">
    <location>
        <begin position="723"/>
        <end position="734"/>
    </location>
</feature>
<evidence type="ECO:0000313" key="6">
    <source>
        <dbReference type="EMBL" id="ROW08377.1"/>
    </source>
</evidence>
<comment type="caution">
    <text evidence="6">The sequence shown here is derived from an EMBL/GenBank/DDBJ whole genome shotgun (WGS) entry which is preliminary data.</text>
</comment>
<sequence length="1074" mass="117119">MKLFSAVSALLVVQAGVAAAAHAVSNTILVFARDSASATVATLGLQGYGIPYETVIVPSAGVTLPTLNSSTTQGNYGGILVLSEVSYQYSTGFLSALTTAQWQQLFDYQTAFGVRMVRLDVYPSADMGTTTAISGSGCCDAGVEQLVSFTDDSAFTTANIKTGATVSTEGLWHYPATITNSSIATEIAKFAPSGSFTTDTTAAVINNIGGRQQMVWFMSWATDWSQTSNYLQHSYIHWMTRGLFVGKRKLYLNTQVDDMHLETDMYYPTGNTFRIRTSDLDTLAAWQTDINSRLPAGSSYFVELGHNGNGDIDNATDSSAGETECSPAYAVDYTSPADTALEFQKPLGTGTDLWSAEFVNYTWSLTCAKLDPVASWFNKFPSIFAAVSHTFTHEELNNATYHDAAREIYFNIAWLKQIGLWDSDKFSANGIIPPAITGLHNGDAIQAWMDNGIKFVVGDNTRPVLRNQENTFYPLISTVADNGYAGLTIIPRWATTIYYNCDTQECTTKEWIATSAGSGDFTSLLNDARTTNSRYLLGLHPDPYMFHQANLRSGDVDTITVGTQTGQLALIQIWVETMTQELNRLTNWPFFSMKHDDIGQYFLDRMTLDACEPNLTYNYSDDGKSITSVTVSTTSNTCSVNVPVTFPGTATTTASATQDKVGDEPLIYWTPMSGSSVTYTLGSAVTVMVNLTAESHLDTISVTSYFCLHEFTVTMVPPANEPEAQRSYHHQFEQRRKRQRVPSSNNGLVSPQKRPRAPLGELDNSAANEVRRATPSSKKLAGDDFEDAIQPLAGESAESVVSGVWMTSVDIDAEKVHEEGASSESVTGGDLTVADDQNLSENGPEFDSGGLSLENTAHTTTDGKFDEDLPTRLQTLPAHVLRSIIYDIAVTDETSDLEVKLAEADVEKDVPSAVFGYQYCSVDSIVSMLDPESDQSEPPGQNEVENAENMVEELLLDIAGETFTDSPYSTKRAALVAILKIFDVVFGFRGAGNQIATDMPADVEIIWASLFEEVSRTLTTFEKQRLATANNGVFLEKLDSTMSSIARAVGLSRHGESARRVEELERSIRTGETD</sequence>
<feature type="region of interest" description="Disordered" evidence="1">
    <location>
        <begin position="722"/>
        <end position="784"/>
    </location>
</feature>
<accession>A0A423WXX8</accession>
<dbReference type="Pfam" id="PF25117">
    <property type="entry name" value="Agd3_C"/>
    <property type="match status" value="1"/>
</dbReference>
<organism evidence="6 7">
    <name type="scientific">Cytospora schulzeri</name>
    <dbReference type="NCBI Taxonomy" id="448051"/>
    <lineage>
        <taxon>Eukaryota</taxon>
        <taxon>Fungi</taxon>
        <taxon>Dikarya</taxon>
        <taxon>Ascomycota</taxon>
        <taxon>Pezizomycotina</taxon>
        <taxon>Sordariomycetes</taxon>
        <taxon>Sordariomycetidae</taxon>
        <taxon>Diaporthales</taxon>
        <taxon>Cytosporaceae</taxon>
        <taxon>Cytospora</taxon>
    </lineage>
</organism>
<name>A0A423WXX8_9PEZI</name>
<gene>
    <name evidence="6" type="ORF">VMCG_03268</name>
</gene>
<dbReference type="Pfam" id="PF25115">
    <property type="entry name" value="Agd3_CE"/>
    <property type="match status" value="1"/>
</dbReference>
<dbReference type="Pfam" id="PF25116">
    <property type="entry name" value="CBM87_Agd3"/>
    <property type="match status" value="1"/>
</dbReference>
<evidence type="ECO:0008006" key="8">
    <source>
        <dbReference type="Google" id="ProtNLM"/>
    </source>
</evidence>
<reference evidence="6 7" key="1">
    <citation type="submission" date="2015-09" db="EMBL/GenBank/DDBJ databases">
        <title>Host preference determinants of Valsa canker pathogens revealed by comparative genomics.</title>
        <authorList>
            <person name="Yin Z."/>
            <person name="Huang L."/>
        </authorList>
    </citation>
    <scope>NUCLEOTIDE SEQUENCE [LARGE SCALE GENOMIC DNA]</scope>
    <source>
        <strain evidence="6 7">03-1</strain>
    </source>
</reference>
<feature type="signal peptide" evidence="2">
    <location>
        <begin position="1"/>
        <end position="20"/>
    </location>
</feature>
<dbReference type="PANTHER" id="PTHR31002:SF34">
    <property type="entry name" value="CELL WALL PROTEIN CWP1-RELATED"/>
    <property type="match status" value="1"/>
</dbReference>
<feature type="chain" id="PRO_5019090115" description="Extracellular serine-rich protein" evidence="2">
    <location>
        <begin position="21"/>
        <end position="1074"/>
    </location>
</feature>
<evidence type="ECO:0000256" key="1">
    <source>
        <dbReference type="SAM" id="MobiDB-lite"/>
    </source>
</evidence>
<evidence type="ECO:0000259" key="5">
    <source>
        <dbReference type="Pfam" id="PF25117"/>
    </source>
</evidence>
<dbReference type="STRING" id="356882.A0A423WXX8"/>
<dbReference type="InterPro" id="IPR050788">
    <property type="entry name" value="Yeast_SRP1/TIP1_CWP"/>
</dbReference>
<evidence type="ECO:0000259" key="4">
    <source>
        <dbReference type="Pfam" id="PF25116"/>
    </source>
</evidence>
<keyword evidence="2" id="KW-0732">Signal</keyword>
<dbReference type="PANTHER" id="PTHR31002">
    <property type="entry name" value="SERIPAUPERIN"/>
    <property type="match status" value="1"/>
</dbReference>